<sequence>MNALQKTYNSFSSGMDDENLDKLLKSSDAIMGRPASMLLARAGIDASRTEPFYLLDNACATGTLGSRLQKIVDADVLEKSSVICGDIVEPSLDILKKRIEKDGWVNTKVAIIDAQHSKLPPGSFSHVTIHHGLHIIPQPDLVLEDTLRILQPGGVFALSTMSKDNAGWVPDIRSTFAALPFEAALPNPMPMTTNGHSEWADPGGVKRKLTEHGFQDIRVETIRHTQHIDSAEHFFDCFAMMMSWLVNTYWTPEQKAKYQGSLKRRMEDHLREKYDGKGWDLEWTMILATCRTR</sequence>
<reference evidence="4" key="1">
    <citation type="journal article" date="2015" name="BMC Genomics">
        <title>Genomic and transcriptomic analysis of the endophytic fungus Pestalotiopsis fici reveals its lifestyle and high potential for synthesis of natural products.</title>
        <authorList>
            <person name="Wang X."/>
            <person name="Zhang X."/>
            <person name="Liu L."/>
            <person name="Xiang M."/>
            <person name="Wang W."/>
            <person name="Sun X."/>
            <person name="Che Y."/>
            <person name="Guo L."/>
            <person name="Liu G."/>
            <person name="Guo L."/>
            <person name="Wang C."/>
            <person name="Yin W.B."/>
            <person name="Stadler M."/>
            <person name="Zhang X."/>
            <person name="Liu X."/>
        </authorList>
    </citation>
    <scope>NUCLEOTIDE SEQUENCE [LARGE SCALE GENOMIC DNA]</scope>
    <source>
        <strain evidence="4">W106-1 / CGMCC3.15140</strain>
    </source>
</reference>
<dbReference type="Gene3D" id="3.40.50.150">
    <property type="entry name" value="Vaccinia Virus protein VP39"/>
    <property type="match status" value="1"/>
</dbReference>
<keyword evidence="4" id="KW-1185">Reference proteome</keyword>
<dbReference type="PANTHER" id="PTHR43861">
    <property type="entry name" value="TRANS-ACONITATE 2-METHYLTRANSFERASE-RELATED"/>
    <property type="match status" value="1"/>
</dbReference>
<protein>
    <recommendedName>
        <fullName evidence="2">Methyltransferase domain-containing protein</fullName>
    </recommendedName>
</protein>
<organism evidence="3 4">
    <name type="scientific">Pestalotiopsis fici (strain W106-1 / CGMCC3.15140)</name>
    <dbReference type="NCBI Taxonomy" id="1229662"/>
    <lineage>
        <taxon>Eukaryota</taxon>
        <taxon>Fungi</taxon>
        <taxon>Dikarya</taxon>
        <taxon>Ascomycota</taxon>
        <taxon>Pezizomycotina</taxon>
        <taxon>Sordariomycetes</taxon>
        <taxon>Xylariomycetidae</taxon>
        <taxon>Amphisphaeriales</taxon>
        <taxon>Sporocadaceae</taxon>
        <taxon>Pestalotiopsis</taxon>
    </lineage>
</organism>
<evidence type="ECO:0000313" key="4">
    <source>
        <dbReference type="Proteomes" id="UP000030651"/>
    </source>
</evidence>
<accession>W3XBY5</accession>
<dbReference type="GeneID" id="19269836"/>
<dbReference type="InterPro" id="IPR041698">
    <property type="entry name" value="Methyltransf_25"/>
</dbReference>
<proteinExistence type="predicted"/>
<dbReference type="Proteomes" id="UP000030651">
    <property type="component" value="Unassembled WGS sequence"/>
</dbReference>
<dbReference type="eggNOG" id="ENOG502S4V1">
    <property type="taxonomic scope" value="Eukaryota"/>
</dbReference>
<evidence type="ECO:0000256" key="1">
    <source>
        <dbReference type="ARBA" id="ARBA00022679"/>
    </source>
</evidence>
<dbReference type="HOGENOM" id="CLU_065416_0_0_1"/>
<dbReference type="SUPFAM" id="SSF53335">
    <property type="entry name" value="S-adenosyl-L-methionine-dependent methyltransferases"/>
    <property type="match status" value="1"/>
</dbReference>
<name>W3XBY5_PESFW</name>
<dbReference type="EMBL" id="KI912111">
    <property type="protein sequence ID" value="ETS82947.1"/>
    <property type="molecule type" value="Genomic_DNA"/>
</dbReference>
<keyword evidence="1" id="KW-0808">Transferase</keyword>
<dbReference type="RefSeq" id="XP_007831595.1">
    <property type="nucleotide sequence ID" value="XM_007833404.1"/>
</dbReference>
<dbReference type="Pfam" id="PF13649">
    <property type="entry name" value="Methyltransf_25"/>
    <property type="match status" value="1"/>
</dbReference>
<gene>
    <name evidence="3" type="ORF">PFICI_04823</name>
</gene>
<dbReference type="OrthoDB" id="66144at2759"/>
<dbReference type="AlphaFoldDB" id="W3XBY5"/>
<dbReference type="CDD" id="cd02440">
    <property type="entry name" value="AdoMet_MTases"/>
    <property type="match status" value="1"/>
</dbReference>
<dbReference type="OMA" id="TLAFTTW"/>
<dbReference type="InterPro" id="IPR029063">
    <property type="entry name" value="SAM-dependent_MTases_sf"/>
</dbReference>
<evidence type="ECO:0000313" key="3">
    <source>
        <dbReference type="EMBL" id="ETS82947.1"/>
    </source>
</evidence>
<dbReference type="InParanoid" id="W3XBY5"/>
<feature type="domain" description="Methyltransferase" evidence="2">
    <location>
        <begin position="55"/>
        <end position="154"/>
    </location>
</feature>
<dbReference type="KEGG" id="pfy:PFICI_04823"/>
<evidence type="ECO:0000259" key="2">
    <source>
        <dbReference type="Pfam" id="PF13649"/>
    </source>
</evidence>